<evidence type="ECO:0000313" key="3">
    <source>
        <dbReference type="Proteomes" id="UP000257109"/>
    </source>
</evidence>
<reference evidence="2" key="1">
    <citation type="submission" date="2018-05" db="EMBL/GenBank/DDBJ databases">
        <title>Draft genome of Mucuna pruriens seed.</title>
        <authorList>
            <person name="Nnadi N.E."/>
            <person name="Vos R."/>
            <person name="Hasami M.H."/>
            <person name="Devisetty U.K."/>
            <person name="Aguiy J.C."/>
        </authorList>
    </citation>
    <scope>NUCLEOTIDE SEQUENCE [LARGE SCALE GENOMIC DNA]</scope>
    <source>
        <strain evidence="2">JCA_2017</strain>
    </source>
</reference>
<gene>
    <name evidence="2" type="ORF">CR513_51743</name>
</gene>
<sequence>MPAHIASKVEFQPQCVKNPPIAGRDRMSGIKKYSESVATLSRTSEAANFSGHERQKQLTP</sequence>
<feature type="compositionally biased region" description="Basic and acidic residues" evidence="1">
    <location>
        <begin position="51"/>
        <end position="60"/>
    </location>
</feature>
<name>A0A371ET72_MUCPR</name>
<accession>A0A371ET72</accession>
<comment type="caution">
    <text evidence="2">The sequence shown here is derived from an EMBL/GenBank/DDBJ whole genome shotgun (WGS) entry which is preliminary data.</text>
</comment>
<proteinExistence type="predicted"/>
<dbReference type="AlphaFoldDB" id="A0A371ET72"/>
<dbReference type="OrthoDB" id="1749402at2759"/>
<evidence type="ECO:0000313" key="2">
    <source>
        <dbReference type="EMBL" id="RDX69176.1"/>
    </source>
</evidence>
<protein>
    <submittedName>
        <fullName evidence="2">Uncharacterized protein</fullName>
    </submittedName>
</protein>
<dbReference type="EMBL" id="QJKJ01012227">
    <property type="protein sequence ID" value="RDX69176.1"/>
    <property type="molecule type" value="Genomic_DNA"/>
</dbReference>
<keyword evidence="3" id="KW-1185">Reference proteome</keyword>
<dbReference type="Proteomes" id="UP000257109">
    <property type="component" value="Unassembled WGS sequence"/>
</dbReference>
<organism evidence="2 3">
    <name type="scientific">Mucuna pruriens</name>
    <name type="common">Velvet bean</name>
    <name type="synonym">Dolichos pruriens</name>
    <dbReference type="NCBI Taxonomy" id="157652"/>
    <lineage>
        <taxon>Eukaryota</taxon>
        <taxon>Viridiplantae</taxon>
        <taxon>Streptophyta</taxon>
        <taxon>Embryophyta</taxon>
        <taxon>Tracheophyta</taxon>
        <taxon>Spermatophyta</taxon>
        <taxon>Magnoliopsida</taxon>
        <taxon>eudicotyledons</taxon>
        <taxon>Gunneridae</taxon>
        <taxon>Pentapetalae</taxon>
        <taxon>rosids</taxon>
        <taxon>fabids</taxon>
        <taxon>Fabales</taxon>
        <taxon>Fabaceae</taxon>
        <taxon>Papilionoideae</taxon>
        <taxon>50 kb inversion clade</taxon>
        <taxon>NPAAA clade</taxon>
        <taxon>indigoferoid/millettioid clade</taxon>
        <taxon>Phaseoleae</taxon>
        <taxon>Mucuna</taxon>
    </lineage>
</organism>
<feature type="non-terminal residue" evidence="2">
    <location>
        <position position="1"/>
    </location>
</feature>
<feature type="region of interest" description="Disordered" evidence="1">
    <location>
        <begin position="41"/>
        <end position="60"/>
    </location>
</feature>
<evidence type="ECO:0000256" key="1">
    <source>
        <dbReference type="SAM" id="MobiDB-lite"/>
    </source>
</evidence>